<dbReference type="Gene3D" id="2.60.40.4070">
    <property type="match status" value="1"/>
</dbReference>
<sequence>MRKFLLFLMLLLHKNAFSQLNDKFDDGNFTTNPAWVGPNAQENFVVENGSLKSNSDLPNTNFFLATANSLALNTVWEFDCNLKFSVSGNNYADIYLISDSENLSGSTHVNGYFVRVGNTGKEISLFKRNGLLANSIKLLTGQSGTVSSSSNNPLRIRVTRNSLGEFTLEWDKSQTGNLYQSEGKVIDKQYSTSNWFGIYIQQSTASFHKKHFFSNFSIKEIELPEIESAHIAKNKLTISFTEDIRTNDIDLNKNFHIKPFSGAIKSVTTYSKSILVEYDKDFESALYQLTVDKIRDLAGNLNSKPLIISFTYNKPYLTKYNDILINEIFANPNPQVDLPKAEFIELLNTTTEKLSLKGFKYSNSTTNYIFGDDYILPEEHLIICAKSDTLEYKEYGRTIGISPWPTLRNDNGSLSLTNQEGTLIHKVQYSDTWYKDNVKKKGGYSLELIDPASICIDAQNFSGSQHPSGGTPGKSNSIYKSNISSAPLSLSSLFFKDDSTVVLVFNKAIDSLKAISADNYISKIGKPDLVKVVAPEFSSVELIYKNGLVRGQSFLMKSLEICDCGVTKLTNLESELIVPSNPQKGKILINEILFNPRAGGKEFVELYNHSDETFDFRELFIAGANAKDSVINIKTISANTMLFKPGTYWVITTDPENIQLEYFTTNPDNFIKVSALPSFNNDKGTVVLLDKDKNRIDQLNYDRNMHFALLKEEKGVSLERTFFNEDTNKPGNFRSATASVGFSTPAYKNSQNMAQNATSSDGIALSTKVLSPDNDGTNDLLSINYQLDQNNYVANVSVYNDEGRLIKKIINNEAVSSSGTWLWDGFDLTQNRVKTGIYILHAELFDLFGKRKNYKTAFSVVSRQ</sequence>
<feature type="domain" description="LTD" evidence="3">
    <location>
        <begin position="582"/>
        <end position="701"/>
    </location>
</feature>
<evidence type="ECO:0000256" key="2">
    <source>
        <dbReference type="SAM" id="SignalP"/>
    </source>
</evidence>
<feature type="chain" id="PRO_5003255987" description="LTD domain-containing protein" evidence="2">
    <location>
        <begin position="19"/>
        <end position="864"/>
    </location>
</feature>
<protein>
    <recommendedName>
        <fullName evidence="3">LTD domain-containing protein</fullName>
    </recommendedName>
</protein>
<organism evidence="4 5">
    <name type="scientific">Pseudopedobacter saltans (strain ATCC 51119 / DSM 12145 / JCM 21818 / CCUG 39354 / LMG 10337 / NBRC 100064 / NCIMB 13643)</name>
    <name type="common">Pedobacter saltans</name>
    <dbReference type="NCBI Taxonomy" id="762903"/>
    <lineage>
        <taxon>Bacteria</taxon>
        <taxon>Pseudomonadati</taxon>
        <taxon>Bacteroidota</taxon>
        <taxon>Sphingobacteriia</taxon>
        <taxon>Sphingobacteriales</taxon>
        <taxon>Sphingobacteriaceae</taxon>
        <taxon>Pseudopedobacter</taxon>
    </lineage>
</organism>
<evidence type="ECO:0000256" key="1">
    <source>
        <dbReference type="ARBA" id="ARBA00022729"/>
    </source>
</evidence>
<feature type="signal peptide" evidence="2">
    <location>
        <begin position="1"/>
        <end position="18"/>
    </location>
</feature>
<evidence type="ECO:0000313" key="4">
    <source>
        <dbReference type="EMBL" id="ADY54359.1"/>
    </source>
</evidence>
<keyword evidence="1 2" id="KW-0732">Signal</keyword>
<feature type="domain" description="LTD" evidence="3">
    <location>
        <begin position="320"/>
        <end position="430"/>
    </location>
</feature>
<gene>
    <name evidence="4" type="ordered locus">Pedsa_3831</name>
</gene>
<reference evidence="5" key="2">
    <citation type="submission" date="2011-02" db="EMBL/GenBank/DDBJ databases">
        <title>The complete genome of Pedobacter saltans DSM 12145.</title>
        <authorList>
            <consortium name="US DOE Joint Genome Institute (JGI-PGF)"/>
            <person name="Lucas S."/>
            <person name="Copeland A."/>
            <person name="Lapidus A."/>
            <person name="Bruce D."/>
            <person name="Goodwin L."/>
            <person name="Pitluck S."/>
            <person name="Kyrpides N."/>
            <person name="Mavromatis K."/>
            <person name="Pagani I."/>
            <person name="Ivanova N."/>
            <person name="Ovchinnikova G."/>
            <person name="Lu M."/>
            <person name="Detter J.C."/>
            <person name="Han C."/>
            <person name="Land M."/>
            <person name="Hauser L."/>
            <person name="Markowitz V."/>
            <person name="Cheng J.-F."/>
            <person name="Hugenholtz P."/>
            <person name="Woyke T."/>
            <person name="Wu D."/>
            <person name="Tindall B."/>
            <person name="Pomrenke H.G."/>
            <person name="Brambilla E."/>
            <person name="Klenk H.-P."/>
            <person name="Eisen J.A."/>
        </authorList>
    </citation>
    <scope>NUCLEOTIDE SEQUENCE [LARGE SCALE GENOMIC DNA]</scope>
    <source>
        <strain evidence="5">ATCC 51119 / DSM 12145 / JCM 21818 / LMG 10337 / NBRC 100064 / NCIMB 13643</strain>
    </source>
</reference>
<dbReference type="Gene3D" id="2.60.40.1220">
    <property type="match status" value="1"/>
</dbReference>
<dbReference type="eggNOG" id="COG4288">
    <property type="taxonomic scope" value="Bacteria"/>
</dbReference>
<dbReference type="EMBL" id="CP002545">
    <property type="protein sequence ID" value="ADY54359.1"/>
    <property type="molecule type" value="Genomic_DNA"/>
</dbReference>
<dbReference type="SUPFAM" id="SSF74853">
    <property type="entry name" value="Lamin A/C globular tail domain"/>
    <property type="match status" value="2"/>
</dbReference>
<accession>F0S786</accession>
<dbReference type="InterPro" id="IPR014755">
    <property type="entry name" value="Cu-Rt/internalin_Ig-like"/>
</dbReference>
<dbReference type="Pfam" id="PF00932">
    <property type="entry name" value="LTD"/>
    <property type="match status" value="2"/>
</dbReference>
<dbReference type="InterPro" id="IPR036415">
    <property type="entry name" value="Lamin_tail_dom_sf"/>
</dbReference>
<dbReference type="InterPro" id="IPR001322">
    <property type="entry name" value="Lamin_tail_dom"/>
</dbReference>
<dbReference type="Proteomes" id="UP000000310">
    <property type="component" value="Chromosome"/>
</dbReference>
<reference evidence="4 5" key="1">
    <citation type="journal article" date="2011" name="Stand. Genomic Sci.">
        <title>Complete genome sequence of the gliding, heparinolytic Pedobacter saltans type strain (113).</title>
        <authorList>
            <person name="Liolios K."/>
            <person name="Sikorski J."/>
            <person name="Lu M."/>
            <person name="Nolan M."/>
            <person name="Lapidus A."/>
            <person name="Lucas S."/>
            <person name="Hammon N."/>
            <person name="Deshpande S."/>
            <person name="Cheng J.F."/>
            <person name="Tapia R."/>
            <person name="Han C."/>
            <person name="Goodwin L."/>
            <person name="Pitluck S."/>
            <person name="Huntemann M."/>
            <person name="Ivanova N."/>
            <person name="Pagani I."/>
            <person name="Mavromatis K."/>
            <person name="Ovchinikova G."/>
            <person name="Pati A."/>
            <person name="Chen A."/>
            <person name="Palaniappan K."/>
            <person name="Land M."/>
            <person name="Hauser L."/>
            <person name="Brambilla E.M."/>
            <person name="Kotsyurbenko O."/>
            <person name="Rohde M."/>
            <person name="Tindall B.J."/>
            <person name="Abt B."/>
            <person name="Goker M."/>
            <person name="Detter J.C."/>
            <person name="Woyke T."/>
            <person name="Bristow J."/>
            <person name="Eisen J.A."/>
            <person name="Markowitz V."/>
            <person name="Hugenholtz P."/>
            <person name="Klenk H.P."/>
            <person name="Kyrpides N.C."/>
        </authorList>
    </citation>
    <scope>NUCLEOTIDE SEQUENCE [LARGE SCALE GENOMIC DNA]</scope>
    <source>
        <strain evidence="5">ATCC 51119 / DSM 12145 / JCM 21818 / LMG 10337 / NBRC 100064 / NCIMB 13643</strain>
    </source>
</reference>
<dbReference type="KEGG" id="psn:Pedsa_3831"/>
<dbReference type="STRING" id="762903.Pedsa_3831"/>
<proteinExistence type="predicted"/>
<evidence type="ECO:0000313" key="5">
    <source>
        <dbReference type="Proteomes" id="UP000000310"/>
    </source>
</evidence>
<dbReference type="HOGENOM" id="CLU_008488_0_0_10"/>
<evidence type="ECO:0000259" key="3">
    <source>
        <dbReference type="Pfam" id="PF00932"/>
    </source>
</evidence>
<dbReference type="RefSeq" id="WP_013634839.1">
    <property type="nucleotide sequence ID" value="NC_015177.1"/>
</dbReference>
<keyword evidence="5" id="KW-1185">Reference proteome</keyword>
<dbReference type="OrthoDB" id="9758406at2"/>
<dbReference type="AlphaFoldDB" id="F0S786"/>
<name>F0S786_PSESL</name>